<dbReference type="EMBL" id="JAUEPH010000002">
    <property type="protein sequence ID" value="MDN3203718.1"/>
    <property type="molecule type" value="Genomic_DNA"/>
</dbReference>
<evidence type="ECO:0000313" key="2">
    <source>
        <dbReference type="Proteomes" id="UP001171916"/>
    </source>
</evidence>
<accession>A0ABT7YB23</accession>
<dbReference type="RefSeq" id="WP_289999277.1">
    <property type="nucleotide sequence ID" value="NZ_JAUEPH010000002.1"/>
</dbReference>
<gene>
    <name evidence="1" type="ORF">QVH07_06140</name>
</gene>
<protein>
    <submittedName>
        <fullName evidence="1">Uncharacterized protein</fullName>
    </submittedName>
</protein>
<dbReference type="SUPFAM" id="SSF74650">
    <property type="entry name" value="Galactose mutarotase-like"/>
    <property type="match status" value="1"/>
</dbReference>
<organism evidence="1 2">
    <name type="scientific">Algoriphagus sediminis</name>
    <dbReference type="NCBI Taxonomy" id="3057113"/>
    <lineage>
        <taxon>Bacteria</taxon>
        <taxon>Pseudomonadati</taxon>
        <taxon>Bacteroidota</taxon>
        <taxon>Cytophagia</taxon>
        <taxon>Cytophagales</taxon>
        <taxon>Cyclobacteriaceae</taxon>
        <taxon>Algoriphagus</taxon>
    </lineage>
</organism>
<reference evidence="1" key="1">
    <citation type="submission" date="2023-06" db="EMBL/GenBank/DDBJ databases">
        <title>Robiginitalea aurantiacus sp. nov. and Algoriphagus sediminis sp. nov., isolated from coastal sediment.</title>
        <authorList>
            <person name="Zhou Z.Y."/>
            <person name="An J."/>
            <person name="Jia Y.W."/>
            <person name="Du Z.J."/>
        </authorList>
    </citation>
    <scope>NUCLEOTIDE SEQUENCE</scope>
    <source>
        <strain evidence="1">C2-7</strain>
    </source>
</reference>
<proteinExistence type="predicted"/>
<dbReference type="InterPro" id="IPR011013">
    <property type="entry name" value="Gal_mutarotase_sf_dom"/>
</dbReference>
<dbReference type="Proteomes" id="UP001171916">
    <property type="component" value="Unassembled WGS sequence"/>
</dbReference>
<evidence type="ECO:0000313" key="1">
    <source>
        <dbReference type="EMBL" id="MDN3203718.1"/>
    </source>
</evidence>
<comment type="caution">
    <text evidence="1">The sequence shown here is derived from an EMBL/GenBank/DDBJ whole genome shotgun (WGS) entry which is preliminary data.</text>
</comment>
<sequence>MRQILLITLFLFISSHSVFSYNEVLVVMNPDTQDSIGLTVKPLVIDESFTGKVELASRMPDSEIKERKLNWAIRKLDRWGKPSTIHQSSIPLFQGTKFSGRTLFLDLPERWERGDFLELSLVDDKGKEISNWTYPFLLPFEMNDKVLGPYKRIAREPLSLQEIDGDLILIAGTRKFVFDMRANYLREIWLDGEMIPFAQVSYSIEGLDLLKGKKYYDWNSNGSLTVYFEFTPSDSKVAWTVFADGRLKLETDLYISDNQIINKPGLGFDLNENKLKEIKWIGNGPKAESVLHSSKFGIWQSFLNENSNPDFSMGGGITSEADLYALRLKFERTDVIIRSETQGIFFELQNPIWGTSNSDLPITYSINSDLGLLINKDDFYQAYVPEAESSPSGEGSQQATQNEFKKGLTLWFDFKKAP</sequence>
<keyword evidence="2" id="KW-1185">Reference proteome</keyword>
<name>A0ABT7YB23_9BACT</name>